<dbReference type="SUPFAM" id="SSF53474">
    <property type="entry name" value="alpha/beta-Hydrolases"/>
    <property type="match status" value="1"/>
</dbReference>
<dbReference type="GO" id="GO:0016787">
    <property type="term" value="F:hydrolase activity"/>
    <property type="evidence" value="ECO:0007669"/>
    <property type="project" value="UniProtKB-KW"/>
</dbReference>
<evidence type="ECO:0000313" key="3">
    <source>
        <dbReference type="Proteomes" id="UP001364890"/>
    </source>
</evidence>
<dbReference type="InterPro" id="IPR012354">
    <property type="entry name" value="Esterase_lipase"/>
</dbReference>
<dbReference type="PIRSF" id="PIRSF017388">
    <property type="entry name" value="Esterase_lipase"/>
    <property type="match status" value="1"/>
</dbReference>
<protein>
    <submittedName>
        <fullName evidence="2">Alpha/beta fold hydrolase</fullName>
    </submittedName>
</protein>
<accession>A0ABU8F2H5</accession>
<dbReference type="InterPro" id="IPR029058">
    <property type="entry name" value="AB_hydrolase_fold"/>
</dbReference>
<dbReference type="Gene3D" id="3.40.50.1820">
    <property type="entry name" value="alpha/beta hydrolase"/>
    <property type="match status" value="1"/>
</dbReference>
<keyword evidence="3" id="KW-1185">Reference proteome</keyword>
<dbReference type="Proteomes" id="UP001364890">
    <property type="component" value="Unassembled WGS sequence"/>
</dbReference>
<dbReference type="PANTHER" id="PTHR11614">
    <property type="entry name" value="PHOSPHOLIPASE-RELATED"/>
    <property type="match status" value="1"/>
</dbReference>
<evidence type="ECO:0000259" key="1">
    <source>
        <dbReference type="Pfam" id="PF12146"/>
    </source>
</evidence>
<keyword evidence="2" id="KW-0378">Hydrolase</keyword>
<sequence length="255" mass="28483">MKVVAPKSFTLEGGKRAVLLLHGFTGSTKDVKRLGEYLQKRGYTCHAPMYSGHGVAPEELLQTSPSDWWKDAVDGYFHLKNMGYDEIAVAGISLGGVFSLKVAEEFPVKAVVSMCAPIKRNSTNGLFERLFNYAKIYKSFEGKSKDIIIEELEELKNLPIDSLNGIQELTENTSVQLNSITSPTLVLQGALDDAIYQESATFIHDSVEVNDKDIIWYKESGHIITVGKEKDKVCEDVYEFLNQLDWSSDSILKYA</sequence>
<proteinExistence type="predicted"/>
<dbReference type="RefSeq" id="WP_336495810.1">
    <property type="nucleotide sequence ID" value="NZ_JBAWSY010000001.1"/>
</dbReference>
<name>A0ABU8F2H5_9BACI</name>
<gene>
    <name evidence="2" type="ORF">WAX74_01095</name>
</gene>
<dbReference type="InterPro" id="IPR051044">
    <property type="entry name" value="MAG_DAG_Lipase"/>
</dbReference>
<comment type="caution">
    <text evidence="2">The sequence shown here is derived from an EMBL/GenBank/DDBJ whole genome shotgun (WGS) entry which is preliminary data.</text>
</comment>
<evidence type="ECO:0000313" key="2">
    <source>
        <dbReference type="EMBL" id="MEI4768251.1"/>
    </source>
</evidence>
<dbReference type="InterPro" id="IPR022742">
    <property type="entry name" value="Hydrolase_4"/>
</dbReference>
<dbReference type="Pfam" id="PF12146">
    <property type="entry name" value="Hydrolase_4"/>
    <property type="match status" value="1"/>
</dbReference>
<feature type="domain" description="Serine aminopeptidase S33" evidence="1">
    <location>
        <begin position="15"/>
        <end position="225"/>
    </location>
</feature>
<reference evidence="2 3" key="1">
    <citation type="submission" date="2024-01" db="EMBL/GenBank/DDBJ databases">
        <title>Seven novel Bacillus-like species.</title>
        <authorList>
            <person name="Liu G."/>
        </authorList>
    </citation>
    <scope>NUCLEOTIDE SEQUENCE [LARGE SCALE GENOMIC DNA]</scope>
    <source>
        <strain evidence="2 3">FJAT-51614</strain>
    </source>
</reference>
<dbReference type="EMBL" id="JBAWSY010000001">
    <property type="protein sequence ID" value="MEI4768251.1"/>
    <property type="molecule type" value="Genomic_DNA"/>
</dbReference>
<organism evidence="2 3">
    <name type="scientific">Psychrobacillus mangrovi</name>
    <dbReference type="NCBI Taxonomy" id="3117745"/>
    <lineage>
        <taxon>Bacteria</taxon>
        <taxon>Bacillati</taxon>
        <taxon>Bacillota</taxon>
        <taxon>Bacilli</taxon>
        <taxon>Bacillales</taxon>
        <taxon>Bacillaceae</taxon>
        <taxon>Psychrobacillus</taxon>
    </lineage>
</organism>